<dbReference type="SUPFAM" id="SSF47336">
    <property type="entry name" value="ACP-like"/>
    <property type="match status" value="1"/>
</dbReference>
<keyword evidence="1 3" id="KW-0596">Phosphopantetheine</keyword>
<dbReference type="InterPro" id="IPR009081">
    <property type="entry name" value="PP-bd_ACP"/>
</dbReference>
<dbReference type="UniPathway" id="UPA00094"/>
<evidence type="ECO:0000256" key="2">
    <source>
        <dbReference type="ARBA" id="ARBA00022553"/>
    </source>
</evidence>
<feature type="modified residue" description="O-(pantetheine 4'-phosphoryl)serine" evidence="3">
    <location>
        <position position="39"/>
    </location>
</feature>
<dbReference type="HAMAP" id="MF_01217">
    <property type="entry name" value="Acyl_carrier"/>
    <property type="match status" value="1"/>
</dbReference>
<comment type="similarity">
    <text evidence="3">Belongs to the acyl carrier protein (ACP) family.</text>
</comment>
<dbReference type="InterPro" id="IPR036736">
    <property type="entry name" value="ACP-like_sf"/>
</dbReference>
<proteinExistence type="inferred from homology"/>
<evidence type="ECO:0000256" key="1">
    <source>
        <dbReference type="ARBA" id="ARBA00022450"/>
    </source>
</evidence>
<dbReference type="GO" id="GO:0000036">
    <property type="term" value="F:acyl carrier activity"/>
    <property type="evidence" value="ECO:0007669"/>
    <property type="project" value="UniProtKB-UniRule"/>
</dbReference>
<keyword evidence="3" id="KW-0443">Lipid metabolism</keyword>
<keyword evidence="3" id="KW-0963">Cytoplasm</keyword>
<comment type="PTM">
    <text evidence="3">4'-phosphopantetheine is transferred from CoA to a specific serine of apo-ACP by AcpS. This modification is essential for activity because fatty acids are bound in thioester linkage to the sulfhydryl of the prosthetic group.</text>
</comment>
<accession>A0A3M0AIU2</accession>
<dbReference type="OrthoDB" id="3392378at2"/>
<dbReference type="AlphaFoldDB" id="A0A3M0AIU2"/>
<keyword evidence="6" id="KW-1185">Reference proteome</keyword>
<comment type="caution">
    <text evidence="5">The sequence shown here is derived from an EMBL/GenBank/DDBJ whole genome shotgun (WGS) entry which is preliminary data.</text>
</comment>
<evidence type="ECO:0000313" key="6">
    <source>
        <dbReference type="Proteomes" id="UP000267187"/>
    </source>
</evidence>
<comment type="subcellular location">
    <subcellularLocation>
        <location evidence="3">Cytoplasm</location>
    </subcellularLocation>
</comment>
<organism evidence="5 6">
    <name type="scientific">Umboniibacter marinipuniceus</name>
    <dbReference type="NCBI Taxonomy" id="569599"/>
    <lineage>
        <taxon>Bacteria</taxon>
        <taxon>Pseudomonadati</taxon>
        <taxon>Pseudomonadota</taxon>
        <taxon>Gammaproteobacteria</taxon>
        <taxon>Cellvibrionales</taxon>
        <taxon>Cellvibrionaceae</taxon>
        <taxon>Umboniibacter</taxon>
    </lineage>
</organism>
<name>A0A3M0AIU2_9GAMM</name>
<dbReference type="NCBIfam" id="NF003757">
    <property type="entry name" value="PRK05350.1"/>
    <property type="match status" value="1"/>
</dbReference>
<dbReference type="RefSeq" id="WP_121875804.1">
    <property type="nucleotide sequence ID" value="NZ_REFJ01000001.1"/>
</dbReference>
<dbReference type="Gene3D" id="1.10.1200.10">
    <property type="entry name" value="ACP-like"/>
    <property type="match status" value="1"/>
</dbReference>
<dbReference type="PROSITE" id="PS50075">
    <property type="entry name" value="CARRIER"/>
    <property type="match status" value="1"/>
</dbReference>
<dbReference type="EMBL" id="REFJ01000001">
    <property type="protein sequence ID" value="RMA82475.1"/>
    <property type="molecule type" value="Genomic_DNA"/>
</dbReference>
<comment type="function">
    <text evidence="3">Carrier of the growing fatty acid chain in fatty acid biosynthesis.</text>
</comment>
<keyword evidence="2 3" id="KW-0597">Phosphoprotein</keyword>
<protein>
    <recommendedName>
        <fullName evidence="3">Acyl carrier protein</fullName>
        <shortName evidence="3">ACP</shortName>
    </recommendedName>
</protein>
<evidence type="ECO:0000256" key="3">
    <source>
        <dbReference type="HAMAP-Rule" id="MF_01217"/>
    </source>
</evidence>
<dbReference type="GO" id="GO:0005737">
    <property type="term" value="C:cytoplasm"/>
    <property type="evidence" value="ECO:0007669"/>
    <property type="project" value="UniProtKB-SubCell"/>
</dbReference>
<sequence length="81" mass="9213">MTDQHTLNELKEIFEEMFDVDPDDVTLEAALYDDLDIDSIDAVDLIVRIREMTGKKVAPEEFKSVRTVGEVVEAINTLRNS</sequence>
<evidence type="ECO:0000259" key="4">
    <source>
        <dbReference type="PROSITE" id="PS50075"/>
    </source>
</evidence>
<dbReference type="Proteomes" id="UP000267187">
    <property type="component" value="Unassembled WGS sequence"/>
</dbReference>
<gene>
    <name evidence="3" type="primary">acpP</name>
    <name evidence="5" type="ORF">DFR27_0424</name>
</gene>
<reference evidence="5 6" key="1">
    <citation type="submission" date="2018-10" db="EMBL/GenBank/DDBJ databases">
        <title>Genomic Encyclopedia of Type Strains, Phase IV (KMG-IV): sequencing the most valuable type-strain genomes for metagenomic binning, comparative biology and taxonomic classification.</title>
        <authorList>
            <person name="Goeker M."/>
        </authorList>
    </citation>
    <scope>NUCLEOTIDE SEQUENCE [LARGE SCALE GENOMIC DNA]</scope>
    <source>
        <strain evidence="5 6">DSM 25080</strain>
    </source>
</reference>
<keyword evidence="3" id="KW-0276">Fatty acid metabolism</keyword>
<keyword evidence="3" id="KW-0444">Lipid biosynthesis</keyword>
<evidence type="ECO:0000313" key="5">
    <source>
        <dbReference type="EMBL" id="RMA82475.1"/>
    </source>
</evidence>
<dbReference type="InterPro" id="IPR003231">
    <property type="entry name" value="ACP"/>
</dbReference>
<keyword evidence="3" id="KW-0275">Fatty acid biosynthesis</keyword>
<comment type="pathway">
    <text evidence="3">Lipid metabolism; fatty acid biosynthesis.</text>
</comment>
<dbReference type="Pfam" id="PF00550">
    <property type="entry name" value="PP-binding"/>
    <property type="match status" value="1"/>
</dbReference>
<feature type="domain" description="Carrier" evidence="4">
    <location>
        <begin position="4"/>
        <end position="79"/>
    </location>
</feature>